<dbReference type="PROSITE" id="PS50893">
    <property type="entry name" value="ABC_TRANSPORTER_2"/>
    <property type="match status" value="1"/>
</dbReference>
<organism evidence="4 5">
    <name type="scientific">Candidatus Auribacter fodinae</name>
    <dbReference type="NCBI Taxonomy" id="2093366"/>
    <lineage>
        <taxon>Bacteria</taxon>
        <taxon>Pseudomonadati</taxon>
        <taxon>Candidatus Auribacterota</taxon>
        <taxon>Candidatus Auribacteria</taxon>
        <taxon>Candidatus Auribacterales</taxon>
        <taxon>Candidatus Auribacteraceae</taxon>
        <taxon>Candidatus Auribacter</taxon>
    </lineage>
</organism>
<evidence type="ECO:0000256" key="1">
    <source>
        <dbReference type="ARBA" id="ARBA00022741"/>
    </source>
</evidence>
<keyword evidence="1" id="KW-0547">Nucleotide-binding</keyword>
<dbReference type="GO" id="GO:0005524">
    <property type="term" value="F:ATP binding"/>
    <property type="evidence" value="ECO:0007669"/>
    <property type="project" value="UniProtKB-KW"/>
</dbReference>
<dbReference type="InterPro" id="IPR017871">
    <property type="entry name" value="ABC_transporter-like_CS"/>
</dbReference>
<evidence type="ECO:0000313" key="4">
    <source>
        <dbReference type="EMBL" id="RJP58473.1"/>
    </source>
</evidence>
<gene>
    <name evidence="4" type="ORF">C4541_07905</name>
</gene>
<evidence type="ECO:0000256" key="2">
    <source>
        <dbReference type="ARBA" id="ARBA00022840"/>
    </source>
</evidence>
<dbReference type="SMART" id="SM00382">
    <property type="entry name" value="AAA"/>
    <property type="match status" value="1"/>
</dbReference>
<dbReference type="EMBL" id="QZJZ01000066">
    <property type="protein sequence ID" value="RJP58473.1"/>
    <property type="molecule type" value="Genomic_DNA"/>
</dbReference>
<dbReference type="InterPro" id="IPR027417">
    <property type="entry name" value="P-loop_NTPase"/>
</dbReference>
<comment type="caution">
    <text evidence="4">The sequence shown here is derived from an EMBL/GenBank/DDBJ whole genome shotgun (WGS) entry which is preliminary data.</text>
</comment>
<dbReference type="GO" id="GO:0016887">
    <property type="term" value="F:ATP hydrolysis activity"/>
    <property type="evidence" value="ECO:0007669"/>
    <property type="project" value="InterPro"/>
</dbReference>
<dbReference type="CDD" id="cd03228">
    <property type="entry name" value="ABCC_MRP_Like"/>
    <property type="match status" value="1"/>
</dbReference>
<dbReference type="GO" id="GO:0034040">
    <property type="term" value="F:ATPase-coupled lipid transmembrane transporter activity"/>
    <property type="evidence" value="ECO:0007669"/>
    <property type="project" value="TreeGrafter"/>
</dbReference>
<evidence type="ECO:0000313" key="5">
    <source>
        <dbReference type="Proteomes" id="UP000266426"/>
    </source>
</evidence>
<dbReference type="PROSITE" id="PS00211">
    <property type="entry name" value="ABC_TRANSPORTER_1"/>
    <property type="match status" value="1"/>
</dbReference>
<dbReference type="PANTHER" id="PTHR24221:SF654">
    <property type="entry name" value="ATP-BINDING CASSETTE SUB-FAMILY B MEMBER 6"/>
    <property type="match status" value="1"/>
</dbReference>
<dbReference type="Gene3D" id="3.40.50.300">
    <property type="entry name" value="P-loop containing nucleotide triphosphate hydrolases"/>
    <property type="match status" value="1"/>
</dbReference>
<dbReference type="AlphaFoldDB" id="A0A3A4R1F6"/>
<dbReference type="InterPro" id="IPR039421">
    <property type="entry name" value="Type_1_exporter"/>
</dbReference>
<dbReference type="PANTHER" id="PTHR24221">
    <property type="entry name" value="ATP-BINDING CASSETTE SUB-FAMILY B"/>
    <property type="match status" value="1"/>
</dbReference>
<reference evidence="4 5" key="1">
    <citation type="journal article" date="2017" name="ISME J.">
        <title>Energy and carbon metabolisms in a deep terrestrial subsurface fluid microbial community.</title>
        <authorList>
            <person name="Momper L."/>
            <person name="Jungbluth S.P."/>
            <person name="Lee M.D."/>
            <person name="Amend J.P."/>
        </authorList>
    </citation>
    <scope>NUCLEOTIDE SEQUENCE [LARGE SCALE GENOMIC DNA]</scope>
    <source>
        <strain evidence="4">SURF_26</strain>
    </source>
</reference>
<name>A0A3A4R1F6_9BACT</name>
<proteinExistence type="predicted"/>
<feature type="domain" description="ABC transporter" evidence="3">
    <location>
        <begin position="16"/>
        <end position="227"/>
    </location>
</feature>
<accession>A0A3A4R1F6</accession>
<dbReference type="Proteomes" id="UP000266426">
    <property type="component" value="Unassembled WGS sequence"/>
</dbReference>
<evidence type="ECO:0000259" key="3">
    <source>
        <dbReference type="PROSITE" id="PS50893"/>
    </source>
</evidence>
<dbReference type="InterPro" id="IPR003593">
    <property type="entry name" value="AAA+_ATPase"/>
</dbReference>
<dbReference type="Pfam" id="PF00005">
    <property type="entry name" value="ABC_tran"/>
    <property type="match status" value="1"/>
</dbReference>
<dbReference type="InterPro" id="IPR003439">
    <property type="entry name" value="ABC_transporter-like_ATP-bd"/>
</dbReference>
<dbReference type="SUPFAM" id="SSF52540">
    <property type="entry name" value="P-loop containing nucleoside triphosphate hydrolases"/>
    <property type="match status" value="1"/>
</dbReference>
<keyword evidence="2 4" id="KW-0067">ATP-binding</keyword>
<protein>
    <submittedName>
        <fullName evidence="4">ATP-binding cassette domain-containing protein</fullName>
    </submittedName>
</protein>
<sequence>MKITKQTNMTQNHPVIRFNNVSLSFKDKRIITGFSLDIHKGEKVVLFAPSGTGKTSLLMSALGFIQPSSGSIFFDNNELAPSNIHHLRERIAFVPQELLFHDEPVRDFIEDICRFHSNRHIAYPLTAIQPLLKIFHLKPSVLDSSLGTLSGGEKQRIALCTALLLKREIFFLDEPTSALDAHLKKVVIDYFLSNPEWTVCVVSHDKEWYNHQNAAIIPLEGYIHGNV</sequence>